<protein>
    <submittedName>
        <fullName evidence="1">Uncharacterized protein</fullName>
    </submittedName>
</protein>
<keyword evidence="2" id="KW-1185">Reference proteome</keyword>
<sequence>MSTVTTTRPIDEGQLNAELGDVGVTSRRIGEQVTVSADVPKATLQAAIDAHVPAEPPPTTEALLQQQIDELTDLILGGM</sequence>
<comment type="caution">
    <text evidence="1">The sequence shown here is derived from an EMBL/GenBank/DDBJ whole genome shotgun (WGS) entry which is preliminary data.</text>
</comment>
<dbReference type="EMBL" id="JBEGDP010000010">
    <property type="protein sequence ID" value="MEQ7847710.1"/>
    <property type="molecule type" value="Genomic_DNA"/>
</dbReference>
<organism evidence="1 2">
    <name type="scientific">Nocardioides kribbensis</name>
    <dbReference type="NCBI Taxonomy" id="305517"/>
    <lineage>
        <taxon>Bacteria</taxon>
        <taxon>Bacillati</taxon>
        <taxon>Actinomycetota</taxon>
        <taxon>Actinomycetes</taxon>
        <taxon>Propionibacteriales</taxon>
        <taxon>Nocardioidaceae</taxon>
        <taxon>Nocardioides</taxon>
    </lineage>
</organism>
<name>A0ABV1NYV7_9ACTN</name>
<accession>A0ABV1NYV7</accession>
<proteinExistence type="predicted"/>
<reference evidence="1 2" key="1">
    <citation type="submission" date="2024-02" db="EMBL/GenBank/DDBJ databases">
        <title>Full genome sequence of Nocardioides kribbensis.</title>
        <authorList>
            <person name="Poletto B.L."/>
            <person name="Silva G."/>
            <person name="Galante D."/>
            <person name="Campos K.R."/>
            <person name="Santos M.B.N."/>
            <person name="Sacchi C.T."/>
        </authorList>
    </citation>
    <scope>NUCLEOTIDE SEQUENCE [LARGE SCALE GENOMIC DNA]</scope>
    <source>
        <strain evidence="1 2">O4R</strain>
    </source>
</reference>
<evidence type="ECO:0000313" key="2">
    <source>
        <dbReference type="Proteomes" id="UP001482520"/>
    </source>
</evidence>
<dbReference type="RefSeq" id="WP_349804628.1">
    <property type="nucleotide sequence ID" value="NZ_JBEGDP010000010.1"/>
</dbReference>
<gene>
    <name evidence="1" type="ORF">V6R90_10505</name>
</gene>
<dbReference type="Proteomes" id="UP001482520">
    <property type="component" value="Unassembled WGS sequence"/>
</dbReference>
<evidence type="ECO:0000313" key="1">
    <source>
        <dbReference type="EMBL" id="MEQ7847710.1"/>
    </source>
</evidence>